<gene>
    <name evidence="1" type="ORF">GCM10009799_41500</name>
</gene>
<sequence length="69" mass="7771">MVTGEYLDINVRQCDHATARRDETEQSSDRVYGAIVIILDILYDFCGADHARKLNTARIRSGQGCRQAI</sequence>
<accession>A0ABN2TH57</accession>
<protein>
    <submittedName>
        <fullName evidence="1">Uncharacterized protein</fullName>
    </submittedName>
</protein>
<name>A0ABN2TH57_9ACTN</name>
<organism evidence="1 2">
    <name type="scientific">Nocardiopsis rhodophaea</name>
    <dbReference type="NCBI Taxonomy" id="280238"/>
    <lineage>
        <taxon>Bacteria</taxon>
        <taxon>Bacillati</taxon>
        <taxon>Actinomycetota</taxon>
        <taxon>Actinomycetes</taxon>
        <taxon>Streptosporangiales</taxon>
        <taxon>Nocardiopsidaceae</taxon>
        <taxon>Nocardiopsis</taxon>
    </lineage>
</organism>
<keyword evidence="2" id="KW-1185">Reference proteome</keyword>
<dbReference type="EMBL" id="BAAAPC010000020">
    <property type="protein sequence ID" value="GAA2009360.1"/>
    <property type="molecule type" value="Genomic_DNA"/>
</dbReference>
<comment type="caution">
    <text evidence="1">The sequence shown here is derived from an EMBL/GenBank/DDBJ whole genome shotgun (WGS) entry which is preliminary data.</text>
</comment>
<reference evidence="1 2" key="1">
    <citation type="journal article" date="2019" name="Int. J. Syst. Evol. Microbiol.">
        <title>The Global Catalogue of Microorganisms (GCM) 10K type strain sequencing project: providing services to taxonomists for standard genome sequencing and annotation.</title>
        <authorList>
            <consortium name="The Broad Institute Genomics Platform"/>
            <consortium name="The Broad Institute Genome Sequencing Center for Infectious Disease"/>
            <person name="Wu L."/>
            <person name="Ma J."/>
        </authorList>
    </citation>
    <scope>NUCLEOTIDE SEQUENCE [LARGE SCALE GENOMIC DNA]</scope>
    <source>
        <strain evidence="1 2">JCM 15313</strain>
    </source>
</reference>
<evidence type="ECO:0000313" key="2">
    <source>
        <dbReference type="Proteomes" id="UP001501585"/>
    </source>
</evidence>
<evidence type="ECO:0000313" key="1">
    <source>
        <dbReference type="EMBL" id="GAA2009360.1"/>
    </source>
</evidence>
<proteinExistence type="predicted"/>
<dbReference type="Proteomes" id="UP001501585">
    <property type="component" value="Unassembled WGS sequence"/>
</dbReference>